<evidence type="ECO:0000313" key="2">
    <source>
        <dbReference type="Proteomes" id="UP000694402"/>
    </source>
</evidence>
<reference evidence="2" key="1">
    <citation type="journal article" date="2018" name="PLoS ONE">
        <title>Chinook salmon (Oncorhynchus tshawytscha) genome and transcriptome.</title>
        <authorList>
            <person name="Christensen K.A."/>
            <person name="Leong J.S."/>
            <person name="Sakhrani D."/>
            <person name="Biagi C.A."/>
            <person name="Minkley D.R."/>
            <person name="Withler R.E."/>
            <person name="Rondeau E.B."/>
            <person name="Koop B.F."/>
            <person name="Devlin R.H."/>
        </authorList>
    </citation>
    <scope>NUCLEOTIDE SEQUENCE [LARGE SCALE GENOMIC DNA]</scope>
</reference>
<name>A0AAZ3SII0_ONCTS</name>
<evidence type="ECO:0000313" key="1">
    <source>
        <dbReference type="Ensembl" id="ENSOTSP00005152843.1"/>
    </source>
</evidence>
<protein>
    <submittedName>
        <fullName evidence="1">Uncharacterized protein</fullName>
    </submittedName>
</protein>
<dbReference type="Ensembl" id="ENSOTST00005135302.1">
    <property type="protein sequence ID" value="ENSOTSP00005152843.1"/>
    <property type="gene ID" value="ENSOTSG00005076449.1"/>
</dbReference>
<sequence>MCYDTGCQVKCYQVLCYQVTIPEGQCECTYEFTSQIARVRGSKPVTWLYCNTRCC</sequence>
<reference evidence="1" key="3">
    <citation type="submission" date="2025-09" db="UniProtKB">
        <authorList>
            <consortium name="Ensembl"/>
        </authorList>
    </citation>
    <scope>IDENTIFICATION</scope>
</reference>
<reference evidence="1" key="2">
    <citation type="submission" date="2025-08" db="UniProtKB">
        <authorList>
            <consortium name="Ensembl"/>
        </authorList>
    </citation>
    <scope>IDENTIFICATION</scope>
</reference>
<proteinExistence type="predicted"/>
<dbReference type="AlphaFoldDB" id="A0AAZ3SII0"/>
<organism evidence="1 2">
    <name type="scientific">Oncorhynchus tshawytscha</name>
    <name type="common">Chinook salmon</name>
    <name type="synonym">Salmo tshawytscha</name>
    <dbReference type="NCBI Taxonomy" id="74940"/>
    <lineage>
        <taxon>Eukaryota</taxon>
        <taxon>Metazoa</taxon>
        <taxon>Chordata</taxon>
        <taxon>Craniata</taxon>
        <taxon>Vertebrata</taxon>
        <taxon>Euteleostomi</taxon>
        <taxon>Actinopterygii</taxon>
        <taxon>Neopterygii</taxon>
        <taxon>Teleostei</taxon>
        <taxon>Protacanthopterygii</taxon>
        <taxon>Salmoniformes</taxon>
        <taxon>Salmonidae</taxon>
        <taxon>Salmoninae</taxon>
        <taxon>Oncorhynchus</taxon>
    </lineage>
</organism>
<dbReference type="Proteomes" id="UP000694402">
    <property type="component" value="Unassembled WGS sequence"/>
</dbReference>
<accession>A0AAZ3SII0</accession>
<keyword evidence="2" id="KW-1185">Reference proteome</keyword>